<keyword evidence="8" id="KW-1185">Reference proteome</keyword>
<evidence type="ECO:0000256" key="5">
    <source>
        <dbReference type="SAM" id="SignalP"/>
    </source>
</evidence>
<dbReference type="OrthoDB" id="547031at2759"/>
<dbReference type="InterPro" id="IPR001254">
    <property type="entry name" value="Trypsin_dom"/>
</dbReference>
<sequence length="304" mass="34231">MIMVIGRILSYLLCTVTVTVYASASNGMDISAIETHVNWRHLDRTSCGRTRYDDSKERIIDGDEAKIGQFPWLARIGVQMETVTLFSCAGSLLNRYYVLSAAHCGESHNVVRLGEHDIITKEDCEDDVCVPPVQDINIEQHYFFGYNTSSHLRDFQIILLQRPAIYNDFVKPVCLPYGHVLTKNFIGEAVKIAGWGYTDTKTLDLPEVLMYIVAPVLHRSTCNAVYKHPLDETQFCIGFKHERKDSCSGDSGAPVTKYMKASEKRQHFQIAIVSYGLTVCGNGPAVYTNVLYYMPLILDQIVKS</sequence>
<dbReference type="PANTHER" id="PTHR24256">
    <property type="entry name" value="TRYPTASE-RELATED"/>
    <property type="match status" value="1"/>
</dbReference>
<keyword evidence="1 5" id="KW-0732">Signal</keyword>
<dbReference type="InterPro" id="IPR043504">
    <property type="entry name" value="Peptidase_S1_PA_chymotrypsin"/>
</dbReference>
<proteinExistence type="inferred from homology"/>
<evidence type="ECO:0000256" key="4">
    <source>
        <dbReference type="ARBA" id="ARBA00024195"/>
    </source>
</evidence>
<evidence type="ECO:0000256" key="3">
    <source>
        <dbReference type="ARBA" id="ARBA00023180"/>
    </source>
</evidence>
<dbReference type="CDD" id="cd00190">
    <property type="entry name" value="Tryp_SPc"/>
    <property type="match status" value="1"/>
</dbReference>
<dbReference type="InterPro" id="IPR001314">
    <property type="entry name" value="Peptidase_S1A"/>
</dbReference>
<dbReference type="GO" id="GO:0006508">
    <property type="term" value="P:proteolysis"/>
    <property type="evidence" value="ECO:0007669"/>
    <property type="project" value="InterPro"/>
</dbReference>
<organism evidence="7 8">
    <name type="scientific">Callosobruchus maculatus</name>
    <name type="common">Southern cowpea weevil</name>
    <name type="synonym">Pulse bruchid</name>
    <dbReference type="NCBI Taxonomy" id="64391"/>
    <lineage>
        <taxon>Eukaryota</taxon>
        <taxon>Metazoa</taxon>
        <taxon>Ecdysozoa</taxon>
        <taxon>Arthropoda</taxon>
        <taxon>Hexapoda</taxon>
        <taxon>Insecta</taxon>
        <taxon>Pterygota</taxon>
        <taxon>Neoptera</taxon>
        <taxon>Endopterygota</taxon>
        <taxon>Coleoptera</taxon>
        <taxon>Polyphaga</taxon>
        <taxon>Cucujiformia</taxon>
        <taxon>Chrysomeloidea</taxon>
        <taxon>Chrysomelidae</taxon>
        <taxon>Bruchinae</taxon>
        <taxon>Bruchini</taxon>
        <taxon>Callosobruchus</taxon>
    </lineage>
</organism>
<reference evidence="7 8" key="1">
    <citation type="submission" date="2019-01" db="EMBL/GenBank/DDBJ databases">
        <authorList>
            <person name="Sayadi A."/>
        </authorList>
    </citation>
    <scope>NUCLEOTIDE SEQUENCE [LARGE SCALE GENOMIC DNA]</scope>
</reference>
<dbReference type="EMBL" id="CAACVG010009019">
    <property type="protein sequence ID" value="VEN51797.1"/>
    <property type="molecule type" value="Genomic_DNA"/>
</dbReference>
<dbReference type="GO" id="GO:0004252">
    <property type="term" value="F:serine-type endopeptidase activity"/>
    <property type="evidence" value="ECO:0007669"/>
    <property type="project" value="InterPro"/>
</dbReference>
<evidence type="ECO:0000313" key="7">
    <source>
        <dbReference type="EMBL" id="VEN51797.1"/>
    </source>
</evidence>
<feature type="chain" id="PRO_5024817862" description="Peptidase S1 domain-containing protein" evidence="5">
    <location>
        <begin position="25"/>
        <end position="304"/>
    </location>
</feature>
<keyword evidence="3" id="KW-0325">Glycoprotein</keyword>
<dbReference type="InterPro" id="IPR051487">
    <property type="entry name" value="Ser/Thr_Proteases_Immune/Dev"/>
</dbReference>
<dbReference type="SMART" id="SM00020">
    <property type="entry name" value="Tryp_SPc"/>
    <property type="match status" value="1"/>
</dbReference>
<dbReference type="PROSITE" id="PS00134">
    <property type="entry name" value="TRYPSIN_HIS"/>
    <property type="match status" value="1"/>
</dbReference>
<evidence type="ECO:0000313" key="8">
    <source>
        <dbReference type="Proteomes" id="UP000410492"/>
    </source>
</evidence>
<dbReference type="FunFam" id="2.40.10.10:FF:000028">
    <property type="entry name" value="Serine protease easter"/>
    <property type="match status" value="1"/>
</dbReference>
<protein>
    <recommendedName>
        <fullName evidence="6">Peptidase S1 domain-containing protein</fullName>
    </recommendedName>
</protein>
<accession>A0A653CWY7</accession>
<evidence type="ECO:0000259" key="6">
    <source>
        <dbReference type="PROSITE" id="PS50240"/>
    </source>
</evidence>
<gene>
    <name evidence="7" type="ORF">CALMAC_LOCUS12145</name>
</gene>
<keyword evidence="2" id="KW-1015">Disulfide bond</keyword>
<name>A0A653CWY7_CALMS</name>
<evidence type="ECO:0000256" key="2">
    <source>
        <dbReference type="ARBA" id="ARBA00023157"/>
    </source>
</evidence>
<dbReference type="PRINTS" id="PR00722">
    <property type="entry name" value="CHYMOTRYPSIN"/>
</dbReference>
<dbReference type="AlphaFoldDB" id="A0A653CWY7"/>
<feature type="signal peptide" evidence="5">
    <location>
        <begin position="1"/>
        <end position="24"/>
    </location>
</feature>
<dbReference type="Gene3D" id="2.40.10.10">
    <property type="entry name" value="Trypsin-like serine proteases"/>
    <property type="match status" value="2"/>
</dbReference>
<comment type="similarity">
    <text evidence="4">Belongs to the peptidase S1 family. CLIP subfamily.</text>
</comment>
<dbReference type="SUPFAM" id="SSF50494">
    <property type="entry name" value="Trypsin-like serine proteases"/>
    <property type="match status" value="1"/>
</dbReference>
<dbReference type="InterPro" id="IPR018114">
    <property type="entry name" value="TRYPSIN_HIS"/>
</dbReference>
<dbReference type="InterPro" id="IPR009003">
    <property type="entry name" value="Peptidase_S1_PA"/>
</dbReference>
<feature type="domain" description="Peptidase S1" evidence="6">
    <location>
        <begin position="59"/>
        <end position="302"/>
    </location>
</feature>
<dbReference type="PROSITE" id="PS50240">
    <property type="entry name" value="TRYPSIN_DOM"/>
    <property type="match status" value="1"/>
</dbReference>
<dbReference type="Proteomes" id="UP000410492">
    <property type="component" value="Unassembled WGS sequence"/>
</dbReference>
<evidence type="ECO:0000256" key="1">
    <source>
        <dbReference type="ARBA" id="ARBA00022729"/>
    </source>
</evidence>
<dbReference type="Pfam" id="PF00089">
    <property type="entry name" value="Trypsin"/>
    <property type="match status" value="1"/>
</dbReference>